<dbReference type="EnsemblPlants" id="TuG1812S0002404900.01.T02">
    <property type="protein sequence ID" value="TuG1812S0002404900.01.T02"/>
    <property type="gene ID" value="TuG1812S0002404900.01"/>
</dbReference>
<evidence type="ECO:0000313" key="2">
    <source>
        <dbReference type="Proteomes" id="UP000015106"/>
    </source>
</evidence>
<keyword evidence="2" id="KW-1185">Reference proteome</keyword>
<dbReference type="AlphaFoldDB" id="A0A8R7RBF2"/>
<sequence>MCKCTQISRQVWRRRATLMGYDSSTLAVAAGNGECTDGRAAARANGFGSVLVRHLLYCTTQQVKGGFRLMRLSKIARNKAKLVKHEALVDGFSKSSFKNNKMRNIQIRLR</sequence>
<dbReference type="Proteomes" id="UP000015106">
    <property type="component" value="Unassembled WGS sequence"/>
</dbReference>
<reference evidence="1" key="2">
    <citation type="submission" date="2022-06" db="UniProtKB">
        <authorList>
            <consortium name="EnsemblPlants"/>
        </authorList>
    </citation>
    <scope>IDENTIFICATION</scope>
</reference>
<dbReference type="Gramene" id="TuG1812S0002404900.01.T02">
    <property type="protein sequence ID" value="TuG1812S0002404900.01.T02"/>
    <property type="gene ID" value="TuG1812S0002404900.01"/>
</dbReference>
<organism evidence="1 2">
    <name type="scientific">Triticum urartu</name>
    <name type="common">Red wild einkorn</name>
    <name type="synonym">Crithodium urartu</name>
    <dbReference type="NCBI Taxonomy" id="4572"/>
    <lineage>
        <taxon>Eukaryota</taxon>
        <taxon>Viridiplantae</taxon>
        <taxon>Streptophyta</taxon>
        <taxon>Embryophyta</taxon>
        <taxon>Tracheophyta</taxon>
        <taxon>Spermatophyta</taxon>
        <taxon>Magnoliopsida</taxon>
        <taxon>Liliopsida</taxon>
        <taxon>Poales</taxon>
        <taxon>Poaceae</taxon>
        <taxon>BOP clade</taxon>
        <taxon>Pooideae</taxon>
        <taxon>Triticodae</taxon>
        <taxon>Triticeae</taxon>
        <taxon>Triticinae</taxon>
        <taxon>Triticum</taxon>
    </lineage>
</organism>
<proteinExistence type="predicted"/>
<evidence type="ECO:0000313" key="1">
    <source>
        <dbReference type="EnsemblPlants" id="TuG1812S0002404900.01.T02"/>
    </source>
</evidence>
<name>A0A8R7RBF2_TRIUA</name>
<reference evidence="2" key="1">
    <citation type="journal article" date="2013" name="Nature">
        <title>Draft genome of the wheat A-genome progenitor Triticum urartu.</title>
        <authorList>
            <person name="Ling H.Q."/>
            <person name="Zhao S."/>
            <person name="Liu D."/>
            <person name="Wang J."/>
            <person name="Sun H."/>
            <person name="Zhang C."/>
            <person name="Fan H."/>
            <person name="Li D."/>
            <person name="Dong L."/>
            <person name="Tao Y."/>
            <person name="Gao C."/>
            <person name="Wu H."/>
            <person name="Li Y."/>
            <person name="Cui Y."/>
            <person name="Guo X."/>
            <person name="Zheng S."/>
            <person name="Wang B."/>
            <person name="Yu K."/>
            <person name="Liang Q."/>
            <person name="Yang W."/>
            <person name="Lou X."/>
            <person name="Chen J."/>
            <person name="Feng M."/>
            <person name="Jian J."/>
            <person name="Zhang X."/>
            <person name="Luo G."/>
            <person name="Jiang Y."/>
            <person name="Liu J."/>
            <person name="Wang Z."/>
            <person name="Sha Y."/>
            <person name="Zhang B."/>
            <person name="Wu H."/>
            <person name="Tang D."/>
            <person name="Shen Q."/>
            <person name="Xue P."/>
            <person name="Zou S."/>
            <person name="Wang X."/>
            <person name="Liu X."/>
            <person name="Wang F."/>
            <person name="Yang Y."/>
            <person name="An X."/>
            <person name="Dong Z."/>
            <person name="Zhang K."/>
            <person name="Zhang X."/>
            <person name="Luo M.C."/>
            <person name="Dvorak J."/>
            <person name="Tong Y."/>
            <person name="Wang J."/>
            <person name="Yang H."/>
            <person name="Li Z."/>
            <person name="Wang D."/>
            <person name="Zhang A."/>
            <person name="Wang J."/>
        </authorList>
    </citation>
    <scope>NUCLEOTIDE SEQUENCE</scope>
    <source>
        <strain evidence="2">cv. G1812</strain>
    </source>
</reference>
<protein>
    <submittedName>
        <fullName evidence="1">Uncharacterized protein</fullName>
    </submittedName>
</protein>
<accession>A0A8R7RBF2</accession>